<keyword evidence="2" id="KW-1185">Reference proteome</keyword>
<protein>
    <submittedName>
        <fullName evidence="1">Uncharacterized protein</fullName>
    </submittedName>
</protein>
<evidence type="ECO:0000313" key="2">
    <source>
        <dbReference type="Proteomes" id="UP000069272"/>
    </source>
</evidence>
<reference evidence="1 2" key="1">
    <citation type="journal article" date="2017" name="G3 (Bethesda)">
        <title>The Physical Genome Mapping of Anopheles albimanus Corrected Scaffold Misassemblies and Identified Interarm Rearrangements in Genus Anopheles.</title>
        <authorList>
            <person name="Artemov G.N."/>
            <person name="Peery A.N."/>
            <person name="Jiang X."/>
            <person name="Tu Z."/>
            <person name="Stegniy V.N."/>
            <person name="Sharakhova M.V."/>
            <person name="Sharakhov I.V."/>
        </authorList>
    </citation>
    <scope>NUCLEOTIDE SEQUENCE [LARGE SCALE GENOMIC DNA]</scope>
    <source>
        <strain evidence="1 2">ALBI9_A</strain>
    </source>
</reference>
<dbReference type="EnsemblMetazoa" id="AALB014614-RA">
    <property type="protein sequence ID" value="AALB014614-PA"/>
    <property type="gene ID" value="AALB014614"/>
</dbReference>
<organism evidence="1 2">
    <name type="scientific">Anopheles albimanus</name>
    <name type="common">New world malaria mosquito</name>
    <dbReference type="NCBI Taxonomy" id="7167"/>
    <lineage>
        <taxon>Eukaryota</taxon>
        <taxon>Metazoa</taxon>
        <taxon>Ecdysozoa</taxon>
        <taxon>Arthropoda</taxon>
        <taxon>Hexapoda</taxon>
        <taxon>Insecta</taxon>
        <taxon>Pterygota</taxon>
        <taxon>Neoptera</taxon>
        <taxon>Endopterygota</taxon>
        <taxon>Diptera</taxon>
        <taxon>Nematocera</taxon>
        <taxon>Culicoidea</taxon>
        <taxon>Culicidae</taxon>
        <taxon>Anophelinae</taxon>
        <taxon>Anopheles</taxon>
    </lineage>
</organism>
<dbReference type="Proteomes" id="UP000069272">
    <property type="component" value="Chromosome X"/>
</dbReference>
<accession>A0A182FYB8</accession>
<proteinExistence type="predicted"/>
<reference evidence="1" key="2">
    <citation type="submission" date="2022-08" db="UniProtKB">
        <authorList>
            <consortium name="EnsemblMetazoa"/>
        </authorList>
    </citation>
    <scope>IDENTIFICATION</scope>
    <source>
        <strain evidence="1">STECLA/ALBI9_A</strain>
    </source>
</reference>
<evidence type="ECO:0000313" key="1">
    <source>
        <dbReference type="EnsemblMetazoa" id="AALB014614-PA"/>
    </source>
</evidence>
<dbReference type="VEuPathDB" id="VectorBase:AALB014614"/>
<sequence length="58" mass="6619">MITSRLMKPIMHNTCSKGKNAVISLNNRSIHNRRFSLSNCCGLQHTRCVLRSPLLTHQ</sequence>
<dbReference type="AlphaFoldDB" id="A0A182FYB8"/>
<name>A0A182FYB8_ANOAL</name>